<keyword evidence="2" id="KW-1003">Cell membrane</keyword>
<reference evidence="22" key="2">
    <citation type="submission" date="2025-09" db="UniProtKB">
        <authorList>
            <consortium name="Ensembl"/>
        </authorList>
    </citation>
    <scope>IDENTIFICATION</scope>
</reference>
<keyword evidence="13" id="KW-0449">Lipoprotein</keyword>
<evidence type="ECO:0000256" key="20">
    <source>
        <dbReference type="SAM" id="Phobius"/>
    </source>
</evidence>
<organism evidence="22 23">
    <name type="scientific">Mola mola</name>
    <name type="common">Ocean sunfish</name>
    <name type="synonym">Tetraodon mola</name>
    <dbReference type="NCBI Taxonomy" id="94237"/>
    <lineage>
        <taxon>Eukaryota</taxon>
        <taxon>Metazoa</taxon>
        <taxon>Chordata</taxon>
        <taxon>Craniata</taxon>
        <taxon>Vertebrata</taxon>
        <taxon>Euteleostomi</taxon>
        <taxon>Actinopterygii</taxon>
        <taxon>Neopterygii</taxon>
        <taxon>Teleostei</taxon>
        <taxon>Neoteleostei</taxon>
        <taxon>Acanthomorphata</taxon>
        <taxon>Eupercaria</taxon>
        <taxon>Tetraodontiformes</taxon>
        <taxon>Molidae</taxon>
        <taxon>Mola</taxon>
    </lineage>
</organism>
<evidence type="ECO:0000256" key="9">
    <source>
        <dbReference type="ARBA" id="ARBA00023157"/>
    </source>
</evidence>
<evidence type="ECO:0000256" key="7">
    <source>
        <dbReference type="ARBA" id="ARBA00023136"/>
    </source>
</evidence>
<feature type="transmembrane region" description="Helical" evidence="20">
    <location>
        <begin position="255"/>
        <end position="282"/>
    </location>
</feature>
<dbReference type="InterPro" id="IPR000276">
    <property type="entry name" value="GPCR_Rhodpsn"/>
</dbReference>
<feature type="region of interest" description="Disordered" evidence="19">
    <location>
        <begin position="366"/>
        <end position="391"/>
    </location>
</feature>
<dbReference type="STRING" id="94237.ENSMMOP00000000252"/>
<keyword evidence="7 20" id="KW-0472">Membrane</keyword>
<dbReference type="Ensembl" id="ENSMMOT00000000255.1">
    <property type="protein sequence ID" value="ENSMMOP00000000252.1"/>
    <property type="gene ID" value="ENSMMOG00000000209.1"/>
</dbReference>
<dbReference type="PRINTS" id="PR00237">
    <property type="entry name" value="GPCRRHODOPSN"/>
</dbReference>
<keyword evidence="10" id="KW-0675">Receptor</keyword>
<comment type="subcellular location">
    <subcellularLocation>
        <location evidence="1">Cell membrane</location>
        <topology evidence="1">Multi-pass membrane protein</topology>
    </subcellularLocation>
</comment>
<evidence type="ECO:0000256" key="11">
    <source>
        <dbReference type="ARBA" id="ARBA00023180"/>
    </source>
</evidence>
<dbReference type="GO" id="GO:0004930">
    <property type="term" value="F:G protein-coupled receptor activity"/>
    <property type="evidence" value="ECO:0007669"/>
    <property type="project" value="UniProtKB-KW"/>
</dbReference>
<name>A0A3Q3VPX9_MOLML</name>
<reference evidence="22" key="1">
    <citation type="submission" date="2025-08" db="UniProtKB">
        <authorList>
            <consortium name="Ensembl"/>
        </authorList>
    </citation>
    <scope>IDENTIFICATION</scope>
</reference>
<evidence type="ECO:0000256" key="17">
    <source>
        <dbReference type="ARBA" id="ARBA00078374"/>
    </source>
</evidence>
<evidence type="ECO:0000313" key="22">
    <source>
        <dbReference type="Ensembl" id="ENSMMOP00000000252.1"/>
    </source>
</evidence>
<evidence type="ECO:0000259" key="21">
    <source>
        <dbReference type="PROSITE" id="PS50262"/>
    </source>
</evidence>
<dbReference type="PROSITE" id="PS50262">
    <property type="entry name" value="G_PROTEIN_RECEP_F1_2"/>
    <property type="match status" value="1"/>
</dbReference>
<keyword evidence="6" id="KW-0297">G-protein coupled receptor</keyword>
<dbReference type="Gene3D" id="1.20.1070.10">
    <property type="entry name" value="Rhodopsin 7-helix transmembrane proteins"/>
    <property type="match status" value="1"/>
</dbReference>
<keyword evidence="9" id="KW-1015">Disulfide bond</keyword>
<evidence type="ECO:0000256" key="12">
    <source>
        <dbReference type="ARBA" id="ARBA00023224"/>
    </source>
</evidence>
<keyword evidence="23" id="KW-1185">Reference proteome</keyword>
<feature type="transmembrane region" description="Helical" evidence="20">
    <location>
        <begin position="80"/>
        <end position="104"/>
    </location>
</feature>
<dbReference type="PANTHER" id="PTHR24240">
    <property type="entry name" value="OPSIN"/>
    <property type="match status" value="1"/>
</dbReference>
<keyword evidence="8" id="KW-0564">Palmitate</keyword>
<keyword evidence="14" id="KW-0844">Vision</keyword>
<dbReference type="GO" id="GO:0007604">
    <property type="term" value="P:phototransduction, UV"/>
    <property type="evidence" value="ECO:0007669"/>
    <property type="project" value="UniProtKB-ARBA"/>
</dbReference>
<protein>
    <recommendedName>
        <fullName evidence="15">Opsin-5</fullName>
    </recommendedName>
    <alternativeName>
        <fullName evidence="18">G-protein coupled receptor 136</fullName>
    </alternativeName>
    <alternativeName>
        <fullName evidence="17">G-protein coupled receptor PGR12</fullName>
    </alternativeName>
    <alternativeName>
        <fullName evidence="16">Neuropsin</fullName>
    </alternativeName>
</protein>
<evidence type="ECO:0000256" key="2">
    <source>
        <dbReference type="ARBA" id="ARBA00022475"/>
    </source>
</evidence>
<evidence type="ECO:0000256" key="6">
    <source>
        <dbReference type="ARBA" id="ARBA00023040"/>
    </source>
</evidence>
<dbReference type="Pfam" id="PF00001">
    <property type="entry name" value="7tm_1"/>
    <property type="match status" value="1"/>
</dbReference>
<dbReference type="AlphaFoldDB" id="A0A3Q3VPX9"/>
<proteinExistence type="predicted"/>
<evidence type="ECO:0000256" key="13">
    <source>
        <dbReference type="ARBA" id="ARBA00023288"/>
    </source>
</evidence>
<feature type="transmembrane region" description="Helical" evidence="20">
    <location>
        <begin position="116"/>
        <end position="138"/>
    </location>
</feature>
<keyword evidence="3" id="KW-0716">Sensory transduction</keyword>
<dbReference type="FunFam" id="1.20.1070.10:FF:000104">
    <property type="entry name" value="Opsin 5"/>
    <property type="match status" value="1"/>
</dbReference>
<evidence type="ECO:0000256" key="18">
    <source>
        <dbReference type="ARBA" id="ARBA00082077"/>
    </source>
</evidence>
<keyword evidence="4 20" id="KW-0812">Transmembrane</keyword>
<dbReference type="InterPro" id="IPR017452">
    <property type="entry name" value="GPCR_Rhodpsn_7TM"/>
</dbReference>
<evidence type="ECO:0000256" key="15">
    <source>
        <dbReference type="ARBA" id="ARBA00072213"/>
    </source>
</evidence>
<feature type="transmembrane region" description="Helical" evidence="20">
    <location>
        <begin position="203"/>
        <end position="224"/>
    </location>
</feature>
<evidence type="ECO:0000313" key="23">
    <source>
        <dbReference type="Proteomes" id="UP000261620"/>
    </source>
</evidence>
<evidence type="ECO:0000256" key="5">
    <source>
        <dbReference type="ARBA" id="ARBA00022989"/>
    </source>
</evidence>
<dbReference type="GO" id="GO:0005886">
    <property type="term" value="C:plasma membrane"/>
    <property type="evidence" value="ECO:0007669"/>
    <property type="project" value="UniProtKB-SubCell"/>
</dbReference>
<feature type="transmembrane region" description="Helical" evidence="20">
    <location>
        <begin position="45"/>
        <end position="68"/>
    </location>
</feature>
<feature type="transmembrane region" description="Helical" evidence="20">
    <location>
        <begin position="294"/>
        <end position="315"/>
    </location>
</feature>
<keyword evidence="5 20" id="KW-1133">Transmembrane helix</keyword>
<evidence type="ECO:0000256" key="8">
    <source>
        <dbReference type="ARBA" id="ARBA00023139"/>
    </source>
</evidence>
<feature type="transmembrane region" description="Helical" evidence="20">
    <location>
        <begin position="158"/>
        <end position="178"/>
    </location>
</feature>
<accession>A0A3Q3VPX9</accession>
<sequence length="426" mass="48123">MTHLKDCTCNNSRGTLKPMPANSSDDNRTVSVFASKLTPAADICVGMTILSVVLLSILGNGLVLVICYRRRKKMVGSELLCVNLAVVDFLCCICFYPLSIVSSFHHTWLGENITCVYYGLGCFIFGLCSMFTITAISISRYLKTCYTVWLEGANVQRACCSIWLVATVWSSFPLFGWGEYVPEPYGLSCTIAWKGYHTSAKDAFYVICSFACFTLVPVLLIVVSQCQIIYKVSRFSYLLSARGIRNNLRHTEKRLSMMFFCISLGFVIAWAPYAVVSFLFIFHKDNWYMAPEGFVFPALFAKSSHIYNPFIYFYFNKTFQQELRCLFITLWPRLGGNRVGIHLATGHHTPYPIHIQLQERGCAKKKKKSLSQDKSQSRTKSKGKAEHTSSNRFSCRQVYACWESTSNDARSVLVNQPSKSSLPVSI</sequence>
<evidence type="ECO:0000256" key="4">
    <source>
        <dbReference type="ARBA" id="ARBA00022692"/>
    </source>
</evidence>
<feature type="domain" description="G-protein coupled receptors family 1 profile" evidence="21">
    <location>
        <begin position="59"/>
        <end position="312"/>
    </location>
</feature>
<evidence type="ECO:0000256" key="1">
    <source>
        <dbReference type="ARBA" id="ARBA00004651"/>
    </source>
</evidence>
<keyword evidence="12" id="KW-0807">Transducer</keyword>
<dbReference type="SUPFAM" id="SSF81321">
    <property type="entry name" value="Family A G protein-coupled receptor-like"/>
    <property type="match status" value="1"/>
</dbReference>
<evidence type="ECO:0000256" key="16">
    <source>
        <dbReference type="ARBA" id="ARBA00076328"/>
    </source>
</evidence>
<dbReference type="GO" id="GO:0007601">
    <property type="term" value="P:visual perception"/>
    <property type="evidence" value="ECO:0007669"/>
    <property type="project" value="UniProtKB-KW"/>
</dbReference>
<dbReference type="GO" id="GO:0005502">
    <property type="term" value="F:11-cis retinal binding"/>
    <property type="evidence" value="ECO:0007669"/>
    <property type="project" value="UniProtKB-ARBA"/>
</dbReference>
<keyword evidence="11" id="KW-0325">Glycoprotein</keyword>
<evidence type="ECO:0000256" key="14">
    <source>
        <dbReference type="ARBA" id="ARBA00023305"/>
    </source>
</evidence>
<evidence type="ECO:0000256" key="3">
    <source>
        <dbReference type="ARBA" id="ARBA00022606"/>
    </source>
</evidence>
<evidence type="ECO:0000256" key="10">
    <source>
        <dbReference type="ARBA" id="ARBA00023170"/>
    </source>
</evidence>
<dbReference type="InterPro" id="IPR050125">
    <property type="entry name" value="GPCR_opsins"/>
</dbReference>
<evidence type="ECO:0000256" key="19">
    <source>
        <dbReference type="SAM" id="MobiDB-lite"/>
    </source>
</evidence>
<dbReference type="OMA" id="YLKTCYS"/>
<dbReference type="Proteomes" id="UP000261620">
    <property type="component" value="Unplaced"/>
</dbReference>